<organism evidence="2 3">
    <name type="scientific">Novosphingobium mathurense</name>
    <dbReference type="NCBI Taxonomy" id="428990"/>
    <lineage>
        <taxon>Bacteria</taxon>
        <taxon>Pseudomonadati</taxon>
        <taxon>Pseudomonadota</taxon>
        <taxon>Alphaproteobacteria</taxon>
        <taxon>Sphingomonadales</taxon>
        <taxon>Sphingomonadaceae</taxon>
        <taxon>Novosphingobium</taxon>
    </lineage>
</organism>
<dbReference type="InterPro" id="IPR057702">
    <property type="entry name" value="DUF7942"/>
</dbReference>
<dbReference type="Pfam" id="PF25637">
    <property type="entry name" value="DUF7942"/>
    <property type="match status" value="1"/>
</dbReference>
<keyword evidence="1" id="KW-0472">Membrane</keyword>
<evidence type="ECO:0000313" key="2">
    <source>
        <dbReference type="EMBL" id="SLK05537.1"/>
    </source>
</evidence>
<keyword evidence="1" id="KW-0812">Transmembrane</keyword>
<accession>A0A1U6IC27</accession>
<keyword evidence="3" id="KW-1185">Reference proteome</keyword>
<dbReference type="EMBL" id="FVZE01000005">
    <property type="protein sequence ID" value="SLK05537.1"/>
    <property type="molecule type" value="Genomic_DNA"/>
</dbReference>
<feature type="transmembrane region" description="Helical" evidence="1">
    <location>
        <begin position="7"/>
        <end position="27"/>
    </location>
</feature>
<protein>
    <submittedName>
        <fullName evidence="2">Uncharacterized protein</fullName>
    </submittedName>
</protein>
<evidence type="ECO:0000313" key="3">
    <source>
        <dbReference type="Proteomes" id="UP000190989"/>
    </source>
</evidence>
<feature type="transmembrane region" description="Helical" evidence="1">
    <location>
        <begin position="53"/>
        <end position="76"/>
    </location>
</feature>
<dbReference type="Proteomes" id="UP000190989">
    <property type="component" value="Unassembled WGS sequence"/>
</dbReference>
<keyword evidence="1" id="KW-1133">Transmembrane helix</keyword>
<proteinExistence type="predicted"/>
<dbReference type="STRING" id="428990.SAMN06295987_105180"/>
<reference evidence="3" key="1">
    <citation type="submission" date="2017-02" db="EMBL/GenBank/DDBJ databases">
        <authorList>
            <person name="Varghese N."/>
            <person name="Submissions S."/>
        </authorList>
    </citation>
    <scope>NUCLEOTIDE SEQUENCE [LARGE SCALE GENOMIC DNA]</scope>
    <source>
        <strain evidence="3">SM117</strain>
    </source>
</reference>
<sequence length="82" mass="8955">MRWASRIFLALYAFALLIFLIGTFGWFGQETDPLSGVFLIPLGLPWNLLGDRLGLAGVAVGLLSPAINAGVLIWLAKRRRAT</sequence>
<dbReference type="AlphaFoldDB" id="A0A1U6IC27"/>
<name>A0A1U6IC27_9SPHN</name>
<gene>
    <name evidence="2" type="ORF">SAMN06295987_105180</name>
</gene>
<evidence type="ECO:0000256" key="1">
    <source>
        <dbReference type="SAM" id="Phobius"/>
    </source>
</evidence>